<keyword evidence="3" id="KW-1185">Reference proteome</keyword>
<dbReference type="Proteomes" id="UP001148299">
    <property type="component" value="Unassembled WGS sequence"/>
</dbReference>
<sequence length="365" mass="40509">MPFVPYHNSAGQSKIVKFGGLLTTEFLEPPPGRCFLFRQTYRHNVEGTIPDNLRQLVNSPNRPKGPPPHFHQFQTEYFRVESGVMGINVDGKEKRVTAEDGEVSVKAGSVHNFFIHPDSEESMTVYLSASDSGMDYQLDRIFFENWYGYWHDALLHDGGLDWIQFLAIQDGGDAYTPAPAWVPFRRQVGYWTCVIVGRWIGGLLGYKPFFREYTTDWDFAVAKMKGSFFQRHLVHDAFAAEKAWPAQVALEASSTPENAEYEPWVQDMSPKPLVLHAPKYENGIYVENAQNGINGNSSTTNGHANGTNGINGIHGHAKGINGHTNGNTNGHTNGTNGTNGVTGETTGADWEIGSLLKKRVPIGVH</sequence>
<comment type="caution">
    <text evidence="2">The sequence shown here is derived from an EMBL/GenBank/DDBJ whole genome shotgun (WGS) entry which is preliminary data.</text>
</comment>
<dbReference type="SUPFAM" id="SSF51182">
    <property type="entry name" value="RmlC-like cupins"/>
    <property type="match status" value="1"/>
</dbReference>
<evidence type="ECO:0000313" key="3">
    <source>
        <dbReference type="Proteomes" id="UP001148299"/>
    </source>
</evidence>
<feature type="region of interest" description="Disordered" evidence="1">
    <location>
        <begin position="322"/>
        <end position="341"/>
    </location>
</feature>
<dbReference type="InterPro" id="IPR014710">
    <property type="entry name" value="RmlC-like_jellyroll"/>
</dbReference>
<accession>A0A9W9RMC8</accession>
<name>A0A9W9RMC8_PENBR</name>
<reference evidence="2" key="1">
    <citation type="submission" date="2022-12" db="EMBL/GenBank/DDBJ databases">
        <authorList>
            <person name="Petersen C."/>
        </authorList>
    </citation>
    <scope>NUCLEOTIDE SEQUENCE</scope>
    <source>
        <strain evidence="2">IBT 35675</strain>
    </source>
</reference>
<protein>
    <submittedName>
        <fullName evidence="2">Uncharacterized protein</fullName>
    </submittedName>
</protein>
<evidence type="ECO:0000256" key="1">
    <source>
        <dbReference type="SAM" id="MobiDB-lite"/>
    </source>
</evidence>
<dbReference type="EMBL" id="JAPZBR010000002">
    <property type="protein sequence ID" value="KAJ5362911.1"/>
    <property type="molecule type" value="Genomic_DNA"/>
</dbReference>
<dbReference type="Gene3D" id="2.60.120.10">
    <property type="entry name" value="Jelly Rolls"/>
    <property type="match status" value="1"/>
</dbReference>
<reference evidence="2" key="2">
    <citation type="journal article" date="2023" name="IMA Fungus">
        <title>Comparative genomic study of the Penicillium genus elucidates a diverse pangenome and 15 lateral gene transfer events.</title>
        <authorList>
            <person name="Petersen C."/>
            <person name="Sorensen T."/>
            <person name="Nielsen M.R."/>
            <person name="Sondergaard T.E."/>
            <person name="Sorensen J.L."/>
            <person name="Fitzpatrick D.A."/>
            <person name="Frisvad J.C."/>
            <person name="Nielsen K.L."/>
        </authorList>
    </citation>
    <scope>NUCLEOTIDE SEQUENCE</scope>
    <source>
        <strain evidence="2">IBT 35675</strain>
    </source>
</reference>
<organism evidence="2 3">
    <name type="scientific">Penicillium brevicompactum</name>
    <dbReference type="NCBI Taxonomy" id="5074"/>
    <lineage>
        <taxon>Eukaryota</taxon>
        <taxon>Fungi</taxon>
        <taxon>Dikarya</taxon>
        <taxon>Ascomycota</taxon>
        <taxon>Pezizomycotina</taxon>
        <taxon>Eurotiomycetes</taxon>
        <taxon>Eurotiomycetidae</taxon>
        <taxon>Eurotiales</taxon>
        <taxon>Aspergillaceae</taxon>
        <taxon>Penicillium</taxon>
    </lineage>
</organism>
<dbReference type="AlphaFoldDB" id="A0A9W9RMC8"/>
<gene>
    <name evidence="2" type="ORF">N7541_003755</name>
</gene>
<dbReference type="InterPro" id="IPR011051">
    <property type="entry name" value="RmlC_Cupin_sf"/>
</dbReference>
<proteinExistence type="predicted"/>
<evidence type="ECO:0000313" key="2">
    <source>
        <dbReference type="EMBL" id="KAJ5362911.1"/>
    </source>
</evidence>